<dbReference type="InterPro" id="IPR019835">
    <property type="entry name" value="SWIB_domain"/>
</dbReference>
<accession>A0A558QV60</accession>
<sequence length="105" mass="11516">MPTKSDTKPKAAAKPKAAPKAKDGTKVDGLHRPLQPSPELAAVVGDTPLSRSDVVSKLWEHIKANDLQNPADKREILADEKLEKVFGKPKVTMFEMNKLISPHLK</sequence>
<feature type="region of interest" description="Disordered" evidence="1">
    <location>
        <begin position="1"/>
        <end position="37"/>
    </location>
</feature>
<dbReference type="CDD" id="cd10567">
    <property type="entry name" value="SWIB-MDM2_like"/>
    <property type="match status" value="1"/>
</dbReference>
<dbReference type="Pfam" id="PF02201">
    <property type="entry name" value="SWIB"/>
    <property type="match status" value="1"/>
</dbReference>
<evidence type="ECO:0000313" key="3">
    <source>
        <dbReference type="EMBL" id="TVV70998.1"/>
    </source>
</evidence>
<comment type="caution">
    <text evidence="3">The sequence shown here is derived from an EMBL/GenBank/DDBJ whole genome shotgun (WGS) entry which is preliminary data.</text>
</comment>
<feature type="domain" description="DM2" evidence="2">
    <location>
        <begin position="29"/>
        <end position="105"/>
    </location>
</feature>
<evidence type="ECO:0000259" key="2">
    <source>
        <dbReference type="PROSITE" id="PS51925"/>
    </source>
</evidence>
<dbReference type="InterPro" id="IPR003121">
    <property type="entry name" value="SWIB_MDM2_domain"/>
</dbReference>
<dbReference type="Proteomes" id="UP000318681">
    <property type="component" value="Unassembled WGS sequence"/>
</dbReference>
<dbReference type="PANTHER" id="PTHR13844">
    <property type="entry name" value="SWI/SNF-RELATED MATRIX-ASSOCIATED ACTIN-DEPENDENT REGULATOR OF CHROMATIN SUBFAMILY D"/>
    <property type="match status" value="1"/>
</dbReference>
<gene>
    <name evidence="3" type="ORF">FOY91_17800</name>
</gene>
<dbReference type="OrthoDB" id="8019446at2"/>
<dbReference type="SUPFAM" id="SSF47592">
    <property type="entry name" value="SWIB/MDM2 domain"/>
    <property type="match status" value="1"/>
</dbReference>
<organism evidence="3 4">
    <name type="scientific">Alterirhizorhabdus solaris</name>
    <dbReference type="NCBI Taxonomy" id="2529389"/>
    <lineage>
        <taxon>Bacteria</taxon>
        <taxon>Pseudomonadati</taxon>
        <taxon>Pseudomonadota</taxon>
        <taxon>Alphaproteobacteria</taxon>
        <taxon>Sphingomonadales</taxon>
        <taxon>Rhizorhabdaceae</taxon>
        <taxon>Alterirhizorhabdus</taxon>
    </lineage>
</organism>
<reference evidence="3 4" key="1">
    <citation type="submission" date="2019-07" db="EMBL/GenBank/DDBJ databases">
        <title>Sphingomonas solaris sp. nov., isolated from a solar panel from Boston, Massachusetts.</title>
        <authorList>
            <person name="Tanner K."/>
            <person name="Pascual J."/>
            <person name="Mancuso C."/>
            <person name="Pereto J."/>
            <person name="Khalil A."/>
            <person name="Vilanova C."/>
        </authorList>
    </citation>
    <scope>NUCLEOTIDE SEQUENCE [LARGE SCALE GENOMIC DNA]</scope>
    <source>
        <strain evidence="3 4">R4DWN</strain>
    </source>
</reference>
<dbReference type="EMBL" id="VNIM01000101">
    <property type="protein sequence ID" value="TVV70998.1"/>
    <property type="molecule type" value="Genomic_DNA"/>
</dbReference>
<dbReference type="InterPro" id="IPR036885">
    <property type="entry name" value="SWIB_MDM2_dom_sf"/>
</dbReference>
<dbReference type="PROSITE" id="PS51925">
    <property type="entry name" value="SWIB_MDM2"/>
    <property type="match status" value="1"/>
</dbReference>
<protein>
    <recommendedName>
        <fullName evidence="2">DM2 domain-containing protein</fullName>
    </recommendedName>
</protein>
<evidence type="ECO:0000256" key="1">
    <source>
        <dbReference type="SAM" id="MobiDB-lite"/>
    </source>
</evidence>
<proteinExistence type="predicted"/>
<evidence type="ECO:0000313" key="4">
    <source>
        <dbReference type="Proteomes" id="UP000318681"/>
    </source>
</evidence>
<keyword evidence="4" id="KW-1185">Reference proteome</keyword>
<name>A0A558QV60_9SPHN</name>
<dbReference type="Gene3D" id="1.10.245.10">
    <property type="entry name" value="SWIB/MDM2 domain"/>
    <property type="match status" value="1"/>
</dbReference>
<dbReference type="AlphaFoldDB" id="A0A558QV60"/>
<dbReference type="RefSeq" id="WP_145154822.1">
    <property type="nucleotide sequence ID" value="NZ_VNIM01000101.1"/>
</dbReference>
<dbReference type="SMART" id="SM00151">
    <property type="entry name" value="SWIB"/>
    <property type="match status" value="1"/>
</dbReference>
<feature type="compositionally biased region" description="Basic and acidic residues" evidence="1">
    <location>
        <begin position="20"/>
        <end position="31"/>
    </location>
</feature>